<evidence type="ECO:0000313" key="8">
    <source>
        <dbReference type="EMBL" id="KAK7866368.1"/>
    </source>
</evidence>
<dbReference type="GO" id="GO:0016020">
    <property type="term" value="C:membrane"/>
    <property type="evidence" value="ECO:0007669"/>
    <property type="project" value="UniProtKB-SubCell"/>
</dbReference>
<name>A0AAN9Z355_9ORTH</name>
<evidence type="ECO:0000256" key="3">
    <source>
        <dbReference type="ARBA" id="ARBA00022692"/>
    </source>
</evidence>
<feature type="transmembrane region" description="Helical" evidence="7">
    <location>
        <begin position="55"/>
        <end position="74"/>
    </location>
</feature>
<dbReference type="PANTHER" id="PTHR11266">
    <property type="entry name" value="PEROXISOMAL MEMBRANE PROTEIN 2, PXMP2 MPV17"/>
    <property type="match status" value="1"/>
</dbReference>
<dbReference type="EMBL" id="JAZDUA010000149">
    <property type="protein sequence ID" value="KAK7866368.1"/>
    <property type="molecule type" value="Genomic_DNA"/>
</dbReference>
<gene>
    <name evidence="8" type="ORF">R5R35_003292</name>
</gene>
<feature type="transmembrane region" description="Helical" evidence="7">
    <location>
        <begin position="94"/>
        <end position="115"/>
    </location>
</feature>
<proteinExistence type="inferred from homology"/>
<dbReference type="Proteomes" id="UP001378592">
    <property type="component" value="Unassembled WGS sequence"/>
</dbReference>
<comment type="similarity">
    <text evidence="2 7">Belongs to the peroxisomal membrane protein PXMP2/4 family.</text>
</comment>
<dbReference type="InterPro" id="IPR007248">
    <property type="entry name" value="Mpv17_PMP22"/>
</dbReference>
<comment type="caution">
    <text evidence="8">The sequence shown here is derived from an EMBL/GenBank/DDBJ whole genome shotgun (WGS) entry which is preliminary data.</text>
</comment>
<evidence type="ECO:0000256" key="4">
    <source>
        <dbReference type="ARBA" id="ARBA00022989"/>
    </source>
</evidence>
<dbReference type="GO" id="GO:0005739">
    <property type="term" value="C:mitochondrion"/>
    <property type="evidence" value="ECO:0007669"/>
    <property type="project" value="TreeGrafter"/>
</dbReference>
<evidence type="ECO:0000256" key="5">
    <source>
        <dbReference type="ARBA" id="ARBA00023136"/>
    </source>
</evidence>
<organism evidence="8 9">
    <name type="scientific">Gryllus longicercus</name>
    <dbReference type="NCBI Taxonomy" id="2509291"/>
    <lineage>
        <taxon>Eukaryota</taxon>
        <taxon>Metazoa</taxon>
        <taxon>Ecdysozoa</taxon>
        <taxon>Arthropoda</taxon>
        <taxon>Hexapoda</taxon>
        <taxon>Insecta</taxon>
        <taxon>Pterygota</taxon>
        <taxon>Neoptera</taxon>
        <taxon>Polyneoptera</taxon>
        <taxon>Orthoptera</taxon>
        <taxon>Ensifera</taxon>
        <taxon>Gryllidea</taxon>
        <taxon>Grylloidea</taxon>
        <taxon>Gryllidae</taxon>
        <taxon>Gryllinae</taxon>
        <taxon>Gryllus</taxon>
    </lineage>
</organism>
<dbReference type="Pfam" id="PF04117">
    <property type="entry name" value="Mpv17_PMP22"/>
    <property type="match status" value="1"/>
</dbReference>
<dbReference type="AlphaFoldDB" id="A0AAN9Z355"/>
<evidence type="ECO:0000256" key="6">
    <source>
        <dbReference type="ARBA" id="ARBA00049743"/>
    </source>
</evidence>
<accession>A0AAN9Z355</accession>
<protein>
    <recommendedName>
        <fullName evidence="6">Mitochondrial inner membrane protein Mpv17</fullName>
    </recommendedName>
</protein>
<dbReference type="PANTHER" id="PTHR11266:SF17">
    <property type="entry name" value="PROTEIN MPV17"/>
    <property type="match status" value="1"/>
</dbReference>
<keyword evidence="5 7" id="KW-0472">Membrane</keyword>
<reference evidence="8 9" key="1">
    <citation type="submission" date="2024-03" db="EMBL/GenBank/DDBJ databases">
        <title>The genome assembly and annotation of the cricket Gryllus longicercus Weissman &amp; Gray.</title>
        <authorList>
            <person name="Szrajer S."/>
            <person name="Gray D."/>
            <person name="Ylla G."/>
        </authorList>
    </citation>
    <scope>NUCLEOTIDE SEQUENCE [LARGE SCALE GENOMIC DNA]</scope>
    <source>
        <strain evidence="8">DAG 2021-001</strain>
        <tissue evidence="8">Whole body minus gut</tissue>
    </source>
</reference>
<sequence length="185" mass="21081">MNSLRTVLRKYQILLKTYPVSTQAIQSGLLMGVGDTIAQICIEKKPLEEFNVKRLFNYSLVGLVYVGPSLRIWYGGLDKMFPSSGRKLQYKKVLVDQGIFAPAFIASILTILMGINGEKPEAIKEKLKQDYKDILITNYKIWPAVMIVNFSFVPVNYQVLVTQTVAVLWNIYFAWKANQPVIKIE</sequence>
<keyword evidence="9" id="KW-1185">Reference proteome</keyword>
<evidence type="ECO:0000256" key="7">
    <source>
        <dbReference type="RuleBase" id="RU363053"/>
    </source>
</evidence>
<comment type="subcellular location">
    <subcellularLocation>
        <location evidence="1">Membrane</location>
        <topology evidence="1">Multi-pass membrane protein</topology>
    </subcellularLocation>
</comment>
<evidence type="ECO:0000256" key="1">
    <source>
        <dbReference type="ARBA" id="ARBA00004141"/>
    </source>
</evidence>
<evidence type="ECO:0000313" key="9">
    <source>
        <dbReference type="Proteomes" id="UP001378592"/>
    </source>
</evidence>
<evidence type="ECO:0000256" key="2">
    <source>
        <dbReference type="ARBA" id="ARBA00006824"/>
    </source>
</evidence>
<keyword evidence="4 7" id="KW-1133">Transmembrane helix</keyword>
<keyword evidence="3 7" id="KW-0812">Transmembrane</keyword>